<dbReference type="AlphaFoldDB" id="A0A6P1Y0H9"/>
<keyword evidence="1" id="KW-0238">DNA-binding</keyword>
<dbReference type="SUPFAM" id="SSF47413">
    <property type="entry name" value="lambda repressor-like DNA-binding domains"/>
    <property type="match status" value="1"/>
</dbReference>
<dbReference type="PROSITE" id="PS50943">
    <property type="entry name" value="HTH_CROC1"/>
    <property type="match status" value="1"/>
</dbReference>
<dbReference type="KEGG" id="trz:GWP43_02060"/>
<protein>
    <submittedName>
        <fullName evidence="3">HigA family addiction module antidote protein</fullName>
    </submittedName>
</protein>
<dbReference type="Pfam" id="PF01381">
    <property type="entry name" value="HTH_3"/>
    <property type="match status" value="1"/>
</dbReference>
<gene>
    <name evidence="3" type="ORF">GWP43_02060</name>
</gene>
<organism evidence="3 4">
    <name type="scientific">Treponema vincentii</name>
    <dbReference type="NCBI Taxonomy" id="69710"/>
    <lineage>
        <taxon>Bacteria</taxon>
        <taxon>Pseudomonadati</taxon>
        <taxon>Spirochaetota</taxon>
        <taxon>Spirochaetia</taxon>
        <taxon>Spirochaetales</taxon>
        <taxon>Treponemataceae</taxon>
        <taxon>Treponema</taxon>
    </lineage>
</organism>
<sequence>MDVILKPVHVGDILYDEFMQPHHITAYRLAQMTGLSQTQIGRIIKGKRGITVDTALRFAQVFSTSPEFWLNIQNRYEIDSMKAETKETIKRIQPINHVFA</sequence>
<dbReference type="InterPro" id="IPR010982">
    <property type="entry name" value="Lambda_DNA-bd_dom_sf"/>
</dbReference>
<evidence type="ECO:0000313" key="4">
    <source>
        <dbReference type="Proteomes" id="UP000464374"/>
    </source>
</evidence>
<feature type="domain" description="HTH cro/C1-type" evidence="2">
    <location>
        <begin position="29"/>
        <end position="69"/>
    </location>
</feature>
<reference evidence="3 4" key="1">
    <citation type="submission" date="2020-01" db="EMBL/GenBank/DDBJ databases">
        <title>Complete genome sequence of a human oral phylogroup 1 Treponema sp. strain ATCC 700766, originally isolated from periodontitis dental plaque.</title>
        <authorList>
            <person name="Chan Y."/>
            <person name="Huo Y.-B."/>
            <person name="Yu X.-L."/>
            <person name="Zeng H."/>
            <person name="Leung W.-K."/>
            <person name="Watt R.M."/>
        </authorList>
    </citation>
    <scope>NUCLEOTIDE SEQUENCE [LARGE SCALE GENOMIC DNA]</scope>
    <source>
        <strain evidence="3 4">OMZ 804</strain>
    </source>
</reference>
<accession>A0A6P1Y0H9</accession>
<name>A0A6P1Y0H9_9SPIR</name>
<dbReference type="Proteomes" id="UP000464374">
    <property type="component" value="Chromosome"/>
</dbReference>
<dbReference type="NCBIfam" id="TIGR02607">
    <property type="entry name" value="antidote_HigA"/>
    <property type="match status" value="1"/>
</dbReference>
<dbReference type="PANTHER" id="PTHR36924:SF1">
    <property type="entry name" value="ANTITOXIN HIGA-1"/>
    <property type="match status" value="1"/>
</dbReference>
<proteinExistence type="predicted"/>
<dbReference type="EMBL" id="CP048020">
    <property type="protein sequence ID" value="QHX42432.1"/>
    <property type="molecule type" value="Genomic_DNA"/>
</dbReference>
<dbReference type="Gene3D" id="1.10.260.40">
    <property type="entry name" value="lambda repressor-like DNA-binding domains"/>
    <property type="match status" value="1"/>
</dbReference>
<evidence type="ECO:0000259" key="2">
    <source>
        <dbReference type="PROSITE" id="PS50943"/>
    </source>
</evidence>
<dbReference type="RefSeq" id="WP_162662310.1">
    <property type="nucleotide sequence ID" value="NZ_CP048020.1"/>
</dbReference>
<evidence type="ECO:0000313" key="3">
    <source>
        <dbReference type="EMBL" id="QHX42432.1"/>
    </source>
</evidence>
<dbReference type="InterPro" id="IPR001387">
    <property type="entry name" value="Cro/C1-type_HTH"/>
</dbReference>
<dbReference type="SMART" id="SM00530">
    <property type="entry name" value="HTH_XRE"/>
    <property type="match status" value="1"/>
</dbReference>
<dbReference type="GO" id="GO:0003677">
    <property type="term" value="F:DNA binding"/>
    <property type="evidence" value="ECO:0007669"/>
    <property type="project" value="UniProtKB-KW"/>
</dbReference>
<dbReference type="InterPro" id="IPR013430">
    <property type="entry name" value="Toxin_antidote_HigA"/>
</dbReference>
<evidence type="ECO:0000256" key="1">
    <source>
        <dbReference type="ARBA" id="ARBA00023125"/>
    </source>
</evidence>
<dbReference type="CDD" id="cd00093">
    <property type="entry name" value="HTH_XRE"/>
    <property type="match status" value="1"/>
</dbReference>
<dbReference type="PANTHER" id="PTHR36924">
    <property type="entry name" value="ANTITOXIN HIGA-1"/>
    <property type="match status" value="1"/>
</dbReference>